<dbReference type="InterPro" id="IPR051702">
    <property type="entry name" value="SH3_domain_YSC84-like"/>
</dbReference>
<organism evidence="3 4">
    <name type="scientific">Nitzschia inconspicua</name>
    <dbReference type="NCBI Taxonomy" id="303405"/>
    <lineage>
        <taxon>Eukaryota</taxon>
        <taxon>Sar</taxon>
        <taxon>Stramenopiles</taxon>
        <taxon>Ochrophyta</taxon>
        <taxon>Bacillariophyta</taxon>
        <taxon>Bacillariophyceae</taxon>
        <taxon>Bacillariophycidae</taxon>
        <taxon>Bacillariales</taxon>
        <taxon>Bacillariaceae</taxon>
        <taxon>Nitzschia</taxon>
    </lineage>
</organism>
<dbReference type="CDD" id="cd06093">
    <property type="entry name" value="PX_domain"/>
    <property type="match status" value="1"/>
</dbReference>
<reference evidence="3" key="1">
    <citation type="journal article" date="2021" name="Sci. Rep.">
        <title>Diploid genomic architecture of Nitzschia inconspicua, an elite biomass production diatom.</title>
        <authorList>
            <person name="Oliver A."/>
            <person name="Podell S."/>
            <person name="Pinowska A."/>
            <person name="Traller J.C."/>
            <person name="Smith S.R."/>
            <person name="McClure R."/>
            <person name="Beliaev A."/>
            <person name="Bohutskyi P."/>
            <person name="Hill E.A."/>
            <person name="Rabines A."/>
            <person name="Zheng H."/>
            <person name="Allen L.Z."/>
            <person name="Kuo A."/>
            <person name="Grigoriev I.V."/>
            <person name="Allen A.E."/>
            <person name="Hazlebeck D."/>
            <person name="Allen E.E."/>
        </authorList>
    </citation>
    <scope>NUCLEOTIDE SEQUENCE</scope>
    <source>
        <strain evidence="3">Hildebrandi</strain>
    </source>
</reference>
<keyword evidence="4" id="KW-1185">Reference proteome</keyword>
<dbReference type="Pfam" id="PF00787">
    <property type="entry name" value="PX"/>
    <property type="match status" value="1"/>
</dbReference>
<feature type="region of interest" description="Disordered" evidence="1">
    <location>
        <begin position="513"/>
        <end position="536"/>
    </location>
</feature>
<dbReference type="PANTHER" id="PTHR15629:SF2">
    <property type="entry name" value="SH3 DOMAIN-CONTAINING YSC84-LIKE PROTEIN 1"/>
    <property type="match status" value="1"/>
</dbReference>
<evidence type="ECO:0000256" key="1">
    <source>
        <dbReference type="SAM" id="MobiDB-lite"/>
    </source>
</evidence>
<dbReference type="OrthoDB" id="443981at2759"/>
<dbReference type="AlphaFoldDB" id="A0A9K3Q2U1"/>
<dbReference type="GO" id="GO:0035091">
    <property type="term" value="F:phosphatidylinositol binding"/>
    <property type="evidence" value="ECO:0007669"/>
    <property type="project" value="InterPro"/>
</dbReference>
<name>A0A9K3Q2U1_9STRA</name>
<dbReference type="EMBL" id="JAGRRH010000006">
    <property type="protein sequence ID" value="KAG7368938.1"/>
    <property type="molecule type" value="Genomic_DNA"/>
</dbReference>
<gene>
    <name evidence="3" type="ORF">IV203_031681</name>
</gene>
<reference evidence="3" key="2">
    <citation type="submission" date="2021-04" db="EMBL/GenBank/DDBJ databases">
        <authorList>
            <person name="Podell S."/>
        </authorList>
    </citation>
    <scope>NUCLEOTIDE SEQUENCE</scope>
    <source>
        <strain evidence="3">Hildebrandi</strain>
    </source>
</reference>
<comment type="caution">
    <text evidence="3">The sequence shown here is derived from an EMBL/GenBank/DDBJ whole genome shotgun (WGS) entry which is preliminary data.</text>
</comment>
<dbReference type="InterPro" id="IPR001683">
    <property type="entry name" value="PX_dom"/>
</dbReference>
<dbReference type="Pfam" id="PF04366">
    <property type="entry name" value="Ysc84"/>
    <property type="match status" value="1"/>
</dbReference>
<dbReference type="PROSITE" id="PS50195">
    <property type="entry name" value="PX"/>
    <property type="match status" value="1"/>
</dbReference>
<dbReference type="InterPro" id="IPR007461">
    <property type="entry name" value="Ysc84_actin-binding"/>
</dbReference>
<evidence type="ECO:0000313" key="3">
    <source>
        <dbReference type="EMBL" id="KAG7368938.1"/>
    </source>
</evidence>
<feature type="region of interest" description="Disordered" evidence="1">
    <location>
        <begin position="51"/>
        <end position="80"/>
    </location>
</feature>
<dbReference type="Proteomes" id="UP000693970">
    <property type="component" value="Unassembled WGS sequence"/>
</dbReference>
<accession>A0A9K3Q2U1</accession>
<sequence>MVDNPFASPGGKSLSESSPAMIQTPAAHSQCLDRTQKDPFQRQTLQYGSSLVQDSSDGLSPVTSSPHPLTRFTATTSSGTVTPQSIVTSTIPAKESLASSARKEWKQHGSGLTQALEEVRRRDEERPGTLTARLLSAETRRDITGKKFVTYILQVKLTNNQVLQLEHRYSEFSKLNDSFKNHCISLEAAFPGKNIAGRLGNWTPSLRWAPDQHDDLVQYRKVQLDVWLVSVLKRYNLGDLPHSLARLVYEFVTISDRPPCDLENVATNESTVRQINPISFTLGSSIRQACRILEEMCLPRTILGGTGFKESDQSIPLDLLHCAKGLIFLTVVKAGLVVSGRVGTGLLVSRLDEPQQWSAPCALGTIGMGWGALAGADVTHYLVILTTKEAVETMVSGTVQLGTELGIAVGPVGRSSQISTSPDHVGWTLHPAYSYAHSRGLFVGVSLEGSILSTRNDVNAKFYNRSGLSGEKILSLPPPKAAAPLYASLEQALATEIPEDGFRPSQLFHDKGHVVNSPSSSGSLSVATSSDVFIQP</sequence>
<evidence type="ECO:0000259" key="2">
    <source>
        <dbReference type="PROSITE" id="PS50195"/>
    </source>
</evidence>
<dbReference type="PANTHER" id="PTHR15629">
    <property type="entry name" value="SH3YL1 PROTEIN"/>
    <property type="match status" value="1"/>
</dbReference>
<evidence type="ECO:0000313" key="4">
    <source>
        <dbReference type="Proteomes" id="UP000693970"/>
    </source>
</evidence>
<protein>
    <submittedName>
        <fullName evidence="3">Las17-binding protein actin regulator</fullName>
    </submittedName>
</protein>
<feature type="domain" description="PX" evidence="2">
    <location>
        <begin position="129"/>
        <end position="259"/>
    </location>
</feature>
<feature type="compositionally biased region" description="Low complexity" evidence="1">
    <location>
        <begin position="514"/>
        <end position="536"/>
    </location>
</feature>
<feature type="region of interest" description="Disordered" evidence="1">
    <location>
        <begin position="1"/>
        <end position="33"/>
    </location>
</feature>
<proteinExistence type="predicted"/>